<organism evidence="2 3">
    <name type="scientific">Meloidogyne enterolobii</name>
    <name type="common">Root-knot nematode worm</name>
    <name type="synonym">Meloidogyne mayaguensis</name>
    <dbReference type="NCBI Taxonomy" id="390850"/>
    <lineage>
        <taxon>Eukaryota</taxon>
        <taxon>Metazoa</taxon>
        <taxon>Ecdysozoa</taxon>
        <taxon>Nematoda</taxon>
        <taxon>Chromadorea</taxon>
        <taxon>Rhabditida</taxon>
        <taxon>Tylenchina</taxon>
        <taxon>Tylenchomorpha</taxon>
        <taxon>Tylenchoidea</taxon>
        <taxon>Meloidogynidae</taxon>
        <taxon>Meloidogyninae</taxon>
        <taxon>Meloidogyne</taxon>
    </lineage>
</organism>
<keyword evidence="1" id="KW-0472">Membrane</keyword>
<evidence type="ECO:0000313" key="2">
    <source>
        <dbReference type="EMBL" id="CAD2181144.1"/>
    </source>
</evidence>
<feature type="transmembrane region" description="Helical" evidence="1">
    <location>
        <begin position="12"/>
        <end position="31"/>
    </location>
</feature>
<evidence type="ECO:0000313" key="3">
    <source>
        <dbReference type="Proteomes" id="UP000580250"/>
    </source>
</evidence>
<dbReference type="AlphaFoldDB" id="A0A6V7W2E1"/>
<gene>
    <name evidence="2" type="ORF">MENT_LOCUS33271</name>
</gene>
<comment type="caution">
    <text evidence="2">The sequence shown here is derived from an EMBL/GenBank/DDBJ whole genome shotgun (WGS) entry which is preliminary data.</text>
</comment>
<sequence>MSGDFWFQITEIANLIPFGCLLLSLTLPTLIYHQIPIITFNVISILTNTFIFHISASSPSAFVNSVHFIRKPFFFLKDALQHSSFLI</sequence>
<name>A0A6V7W2E1_MELEN</name>
<protein>
    <submittedName>
        <fullName evidence="2">Uncharacterized protein</fullName>
    </submittedName>
</protein>
<keyword evidence="1" id="KW-1133">Transmembrane helix</keyword>
<feature type="transmembrane region" description="Helical" evidence="1">
    <location>
        <begin position="37"/>
        <end position="56"/>
    </location>
</feature>
<dbReference type="EMBL" id="CAJEWN010000392">
    <property type="protein sequence ID" value="CAD2181144.1"/>
    <property type="molecule type" value="Genomic_DNA"/>
</dbReference>
<accession>A0A6V7W2E1</accession>
<proteinExistence type="predicted"/>
<keyword evidence="1" id="KW-0812">Transmembrane</keyword>
<reference evidence="2 3" key="1">
    <citation type="submission" date="2020-08" db="EMBL/GenBank/DDBJ databases">
        <authorList>
            <person name="Koutsovoulos G."/>
            <person name="Danchin GJ E."/>
        </authorList>
    </citation>
    <scope>NUCLEOTIDE SEQUENCE [LARGE SCALE GENOMIC DNA]</scope>
</reference>
<dbReference type="Proteomes" id="UP000580250">
    <property type="component" value="Unassembled WGS sequence"/>
</dbReference>
<evidence type="ECO:0000256" key="1">
    <source>
        <dbReference type="SAM" id="Phobius"/>
    </source>
</evidence>